<accession>A0A3B6U982</accession>
<dbReference type="Proteomes" id="UP000019116">
    <property type="component" value="Chromosome Un"/>
</dbReference>
<dbReference type="AlphaFoldDB" id="A0A3B6U982"/>
<dbReference type="PROSITE" id="PS50985">
    <property type="entry name" value="GRAS"/>
    <property type="match status" value="1"/>
</dbReference>
<evidence type="ECO:0000256" key="2">
    <source>
        <dbReference type="ARBA" id="ARBA00023163"/>
    </source>
</evidence>
<dbReference type="GO" id="GO:0005634">
    <property type="term" value="C:nucleus"/>
    <property type="evidence" value="ECO:0000318"/>
    <property type="project" value="GO_Central"/>
</dbReference>
<dbReference type="PANTHER" id="PTHR31636">
    <property type="entry name" value="OSJNBA0084A10.13 PROTEIN-RELATED"/>
    <property type="match status" value="1"/>
</dbReference>
<keyword evidence="1" id="KW-0805">Transcription regulation</keyword>
<proteinExistence type="inferred from homology"/>
<dbReference type="GO" id="GO:0006355">
    <property type="term" value="P:regulation of DNA-templated transcription"/>
    <property type="evidence" value="ECO:0000318"/>
    <property type="project" value="GO_Central"/>
</dbReference>
<dbReference type="SMR" id="A0A3B6U982"/>
<dbReference type="GO" id="GO:0043565">
    <property type="term" value="F:sequence-specific DNA binding"/>
    <property type="evidence" value="ECO:0000318"/>
    <property type="project" value="GO_Central"/>
</dbReference>
<protein>
    <submittedName>
        <fullName evidence="4">Uncharacterized protein</fullName>
    </submittedName>
</protein>
<evidence type="ECO:0000313" key="4">
    <source>
        <dbReference type="EnsemblPlants" id="TraesCSU02G014000.1.cds1"/>
    </source>
</evidence>
<feature type="short sequence motif" description="LXXLL motif" evidence="3">
    <location>
        <begin position="125"/>
        <end position="129"/>
    </location>
</feature>
<dbReference type="Gramene" id="TraesCAD_scaffold_031502_01G000200.1">
    <property type="protein sequence ID" value="TraesCAD_scaffold_031502_01G000200.1"/>
    <property type="gene ID" value="TraesCAD_scaffold_031502_01G000200"/>
</dbReference>
<evidence type="ECO:0000313" key="5">
    <source>
        <dbReference type="Proteomes" id="UP000019116"/>
    </source>
</evidence>
<dbReference type="Gramene" id="TraesKAR2B01G0038400.1">
    <property type="protein sequence ID" value="cds.TraesKAR2B01G0038400.1"/>
    <property type="gene ID" value="TraesKAR2B01G0038400"/>
</dbReference>
<comment type="caution">
    <text evidence="3">Lacks conserved residue(s) required for the propagation of feature annotation.</text>
</comment>
<dbReference type="GO" id="GO:0003700">
    <property type="term" value="F:DNA-binding transcription factor activity"/>
    <property type="evidence" value="ECO:0000318"/>
    <property type="project" value="GO_Central"/>
</dbReference>
<dbReference type="EnsemblPlants" id="TraesCSU02G014000.1">
    <property type="protein sequence ID" value="TraesCSU02G014000.1.cds1"/>
    <property type="gene ID" value="TraesCSU02G014000"/>
</dbReference>
<dbReference type="Gramene" id="TraesCSU02G014000.1">
    <property type="protein sequence ID" value="TraesCSU02G014000.1.cds1"/>
    <property type="gene ID" value="TraesCSU02G014000"/>
</dbReference>
<feature type="region of interest" description="SAW" evidence="3">
    <location>
        <begin position="223"/>
        <end position="294"/>
    </location>
</feature>
<reference evidence="4" key="2">
    <citation type="submission" date="2018-10" db="UniProtKB">
        <authorList>
            <consortium name="EnsemblPlants"/>
        </authorList>
    </citation>
    <scope>IDENTIFICATION</scope>
</reference>
<dbReference type="Pfam" id="PF03514">
    <property type="entry name" value="GRAS"/>
    <property type="match status" value="1"/>
</dbReference>
<keyword evidence="5" id="KW-1185">Reference proteome</keyword>
<dbReference type="InterPro" id="IPR005202">
    <property type="entry name" value="TF_GRAS"/>
</dbReference>
<feature type="region of interest" description="Leucine repeat II (LRII)" evidence="3">
    <location>
        <begin position="75"/>
        <end position="107"/>
    </location>
</feature>
<comment type="similarity">
    <text evidence="3">Belongs to the GRAS family.</text>
</comment>
<keyword evidence="2" id="KW-0804">Transcription</keyword>
<dbReference type="Gramene" id="TraesROB_scaffold_013835_01G000200.1">
    <property type="protein sequence ID" value="TraesROB_scaffold_013835_01G000200.1"/>
    <property type="gene ID" value="TraesROB_scaffold_013835_01G000200"/>
</dbReference>
<sequence length="294" mass="32784">MCPFHSLAGTMTNYAIIDAARTERNVVLHVVDLGSADATQWLILLHLFAKHPGAGAHDEILRLTIVNEEDEFLSVTGALLAREAESLHIGFQFHPVKLHINQLLSVEPLGVRSGEALVIVFTLQLHHLLADELVVVAARPPDRKGKVRAHATMTRDDALLRDVAELSPKLMVVNEQEANHNGEFMGWFNNMLNYMGPCLMPWRRAYLHAGRQWSDRMWNGACSCRRSGISLPVMACNAHERMVKWAEQMKAVGLASTTMSADAVAQTVMLGQMVTGCSRAYRVSSEKDVYFYIH</sequence>
<name>A0A3B6U982_WHEAT</name>
<dbReference type="OMA" id="CNAHERM"/>
<reference evidence="4" key="1">
    <citation type="submission" date="2018-08" db="EMBL/GenBank/DDBJ databases">
        <authorList>
            <person name="Rossello M."/>
        </authorList>
    </citation>
    <scope>NUCLEOTIDE SEQUENCE [LARGE SCALE GENOMIC DNA]</scope>
    <source>
        <strain evidence="4">cv. Chinese Spring</strain>
    </source>
</reference>
<evidence type="ECO:0000256" key="3">
    <source>
        <dbReference type="PROSITE-ProRule" id="PRU01191"/>
    </source>
</evidence>
<dbReference type="OrthoDB" id="636435at2759"/>
<evidence type="ECO:0000256" key="1">
    <source>
        <dbReference type="ARBA" id="ARBA00023015"/>
    </source>
</evidence>
<dbReference type="Gramene" id="TraesWEE_scaffold_031391_01G000200.1">
    <property type="protein sequence ID" value="TraesWEE_scaffold_031391_01G000200.1"/>
    <property type="gene ID" value="TraesWEE_scaffold_031391_01G000200"/>
</dbReference>
<dbReference type="Gramene" id="TraesCLE_scaffold_030830_01G000100.1">
    <property type="protein sequence ID" value="TraesCLE_scaffold_030830_01G000100.1"/>
    <property type="gene ID" value="TraesCLE_scaffold_030830_01G000100"/>
</dbReference>
<organism evidence="4">
    <name type="scientific">Triticum aestivum</name>
    <name type="common">Wheat</name>
    <dbReference type="NCBI Taxonomy" id="4565"/>
    <lineage>
        <taxon>Eukaryota</taxon>
        <taxon>Viridiplantae</taxon>
        <taxon>Streptophyta</taxon>
        <taxon>Embryophyta</taxon>
        <taxon>Tracheophyta</taxon>
        <taxon>Spermatophyta</taxon>
        <taxon>Magnoliopsida</taxon>
        <taxon>Liliopsida</taxon>
        <taxon>Poales</taxon>
        <taxon>Poaceae</taxon>
        <taxon>BOP clade</taxon>
        <taxon>Pooideae</taxon>
        <taxon>Triticodae</taxon>
        <taxon>Triticeae</taxon>
        <taxon>Triticinae</taxon>
        <taxon>Triticum</taxon>
    </lineage>
</organism>